<evidence type="ECO:0000313" key="19">
    <source>
        <dbReference type="EMBL" id="QRN55531.1"/>
    </source>
</evidence>
<evidence type="ECO:0000256" key="15">
    <source>
        <dbReference type="SAM" id="Phobius"/>
    </source>
</evidence>
<dbReference type="InterPro" id="IPR002429">
    <property type="entry name" value="CcO_II-like_C"/>
</dbReference>
<dbReference type="InterPro" id="IPR008972">
    <property type="entry name" value="Cupredoxin"/>
</dbReference>
<evidence type="ECO:0000256" key="7">
    <source>
        <dbReference type="ARBA" id="ARBA00022729"/>
    </source>
</evidence>
<feature type="domain" description="Cytochrome oxidase subunit II transmembrane region profile" evidence="18">
    <location>
        <begin position="21"/>
        <end position="118"/>
    </location>
</feature>
<keyword evidence="5 14" id="KW-0679">Respiratory chain</keyword>
<accession>A0ABX7H002</accession>
<keyword evidence="20" id="KW-1185">Reference proteome</keyword>
<dbReference type="PIRSF" id="PIRSF000292">
    <property type="entry name" value="Ubi_od_II"/>
    <property type="match status" value="1"/>
</dbReference>
<dbReference type="PANTHER" id="PTHR22888:SF18">
    <property type="entry name" value="CYTOCHROME BO(3) UBIQUINOL OXIDASE SUBUNIT 2"/>
    <property type="match status" value="1"/>
</dbReference>
<dbReference type="InterPro" id="IPR036257">
    <property type="entry name" value="Cyt_c_oxidase_su2_TM_sf"/>
</dbReference>
<dbReference type="Pfam" id="PF06481">
    <property type="entry name" value="COX_ARM"/>
    <property type="match status" value="1"/>
</dbReference>
<dbReference type="EMBL" id="CP064030">
    <property type="protein sequence ID" value="QRN55531.1"/>
    <property type="molecule type" value="Genomic_DNA"/>
</dbReference>
<feature type="transmembrane region" description="Helical" evidence="15">
    <location>
        <begin position="90"/>
        <end position="111"/>
    </location>
</feature>
<keyword evidence="3 14" id="KW-0813">Transport</keyword>
<dbReference type="PROSITE" id="PS50999">
    <property type="entry name" value="COX2_TM"/>
    <property type="match status" value="1"/>
</dbReference>
<keyword evidence="8 14" id="KW-0249">Electron transport</keyword>
<evidence type="ECO:0000313" key="20">
    <source>
        <dbReference type="Proteomes" id="UP000663181"/>
    </source>
</evidence>
<dbReference type="PANTHER" id="PTHR22888">
    <property type="entry name" value="CYTOCHROME C OXIDASE, SUBUNIT II"/>
    <property type="match status" value="1"/>
</dbReference>
<dbReference type="InterPro" id="IPR034227">
    <property type="entry name" value="CuRO_UO_II"/>
</dbReference>
<evidence type="ECO:0000256" key="11">
    <source>
        <dbReference type="ARBA" id="ARBA00023136"/>
    </source>
</evidence>
<comment type="similarity">
    <text evidence="2 14">Belongs to the cytochrome c oxidase subunit 2 family.</text>
</comment>
<evidence type="ECO:0000256" key="1">
    <source>
        <dbReference type="ARBA" id="ARBA00004651"/>
    </source>
</evidence>
<evidence type="ECO:0000256" key="2">
    <source>
        <dbReference type="ARBA" id="ARBA00007866"/>
    </source>
</evidence>
<keyword evidence="9 15" id="KW-1133">Transmembrane helix</keyword>
<dbReference type="SUPFAM" id="SSF49503">
    <property type="entry name" value="Cupredoxins"/>
    <property type="match status" value="1"/>
</dbReference>
<protein>
    <recommendedName>
        <fullName evidence="14">Ubiquinol oxidase subunit 2</fullName>
    </recommendedName>
</protein>
<evidence type="ECO:0000256" key="3">
    <source>
        <dbReference type="ARBA" id="ARBA00022448"/>
    </source>
</evidence>
<dbReference type="Gene3D" id="1.10.287.90">
    <property type="match status" value="1"/>
</dbReference>
<evidence type="ECO:0000256" key="16">
    <source>
        <dbReference type="SAM" id="SignalP"/>
    </source>
</evidence>
<feature type="signal peptide" evidence="16">
    <location>
        <begin position="1"/>
        <end position="26"/>
    </location>
</feature>
<proteinExistence type="inferred from homology"/>
<gene>
    <name evidence="19" type="primary">cyoA</name>
    <name evidence="19" type="ORF">ISN74_09515</name>
</gene>
<dbReference type="InterPro" id="IPR010514">
    <property type="entry name" value="COX_ARM"/>
</dbReference>
<dbReference type="Pfam" id="PF00116">
    <property type="entry name" value="COX2"/>
    <property type="match status" value="1"/>
</dbReference>
<evidence type="ECO:0000259" key="17">
    <source>
        <dbReference type="PROSITE" id="PS50857"/>
    </source>
</evidence>
<keyword evidence="11 14" id="KW-0472">Membrane</keyword>
<evidence type="ECO:0000256" key="14">
    <source>
        <dbReference type="PIRNR" id="PIRNR000292"/>
    </source>
</evidence>
<sequence>MSLPNWPRTTLRTGVAVACASLSACAEGVLDPKGPVGAQEKQLLLEALILMLMVITPIILLTLWFAWWFRASNARAKYRPRWEYSGYIEFSIWMIPLLVILFLGSLAWVGAHQLDPYKPLTSSRKPLTVEVVALDWRWLFIYPDQGIASINELAIPTGTPISLQLTSATVMNSFFVPSLGGQIYAMPGMQTTLSLLADQSGSYRGLSAQFSGNGFSDMHFQVLATDDKSFNAWVDHVRQAGTPLDDATYNQLADEHGTGGITYYSSMTPDLFNHAMDIATRRPSVARVTLSAHSGTTLTAASTEH</sequence>
<evidence type="ECO:0000259" key="18">
    <source>
        <dbReference type="PROSITE" id="PS50999"/>
    </source>
</evidence>
<evidence type="ECO:0000256" key="6">
    <source>
        <dbReference type="ARBA" id="ARBA00022692"/>
    </source>
</evidence>
<keyword evidence="6 15" id="KW-0812">Transmembrane</keyword>
<name>A0ABX7H002_9GAMM</name>
<dbReference type="InterPro" id="IPR011759">
    <property type="entry name" value="Cyt_c_oxidase_su2_TM_dom"/>
</dbReference>
<feature type="transmembrane region" description="Helical" evidence="15">
    <location>
        <begin position="49"/>
        <end position="69"/>
    </location>
</feature>
<dbReference type="InterPro" id="IPR045187">
    <property type="entry name" value="CcO_II"/>
</dbReference>
<keyword evidence="7 16" id="KW-0732">Signal</keyword>
<evidence type="ECO:0000256" key="12">
    <source>
        <dbReference type="ARBA" id="ARBA00023139"/>
    </source>
</evidence>
<organism evidence="19 20">
    <name type="scientific">Dyella caseinilytica</name>
    <dbReference type="NCBI Taxonomy" id="1849581"/>
    <lineage>
        <taxon>Bacteria</taxon>
        <taxon>Pseudomonadati</taxon>
        <taxon>Pseudomonadota</taxon>
        <taxon>Gammaproteobacteria</taxon>
        <taxon>Lysobacterales</taxon>
        <taxon>Rhodanobacteraceae</taxon>
        <taxon>Dyella</taxon>
    </lineage>
</organism>
<dbReference type="NCBIfam" id="TIGR01433">
    <property type="entry name" value="CyoA"/>
    <property type="match status" value="1"/>
</dbReference>
<reference evidence="19 20" key="1">
    <citation type="submission" date="2020-10" db="EMBL/GenBank/DDBJ databases">
        <title>Phylogeny of dyella-like bacteria.</title>
        <authorList>
            <person name="Fu J."/>
        </authorList>
    </citation>
    <scope>NUCLEOTIDE SEQUENCE [LARGE SCALE GENOMIC DNA]</scope>
    <source>
        <strain evidence="19 20">DHOB09</strain>
    </source>
</reference>
<dbReference type="SUPFAM" id="SSF81464">
    <property type="entry name" value="Cytochrome c oxidase subunit II-like, transmembrane region"/>
    <property type="match status" value="1"/>
</dbReference>
<evidence type="ECO:0000256" key="9">
    <source>
        <dbReference type="ARBA" id="ARBA00022989"/>
    </source>
</evidence>
<keyword evidence="13" id="KW-0449">Lipoprotein</keyword>
<feature type="chain" id="PRO_5045619596" description="Ubiquinol oxidase subunit 2" evidence="16">
    <location>
        <begin position="27"/>
        <end position="305"/>
    </location>
</feature>
<dbReference type="CDD" id="cd04212">
    <property type="entry name" value="CuRO_UO_II"/>
    <property type="match status" value="1"/>
</dbReference>
<keyword evidence="10 14" id="KW-0560">Oxidoreductase</keyword>
<keyword evidence="4 14" id="KW-1003">Cell membrane</keyword>
<comment type="subcellular location">
    <subcellularLocation>
        <location evidence="1">Cell membrane</location>
        <topology evidence="1">Multi-pass membrane protein</topology>
    </subcellularLocation>
</comment>
<evidence type="ECO:0000256" key="8">
    <source>
        <dbReference type="ARBA" id="ARBA00022982"/>
    </source>
</evidence>
<dbReference type="PROSITE" id="PS50857">
    <property type="entry name" value="COX2_CUA"/>
    <property type="match status" value="1"/>
</dbReference>
<dbReference type="RefSeq" id="WP_188799097.1">
    <property type="nucleotide sequence ID" value="NZ_BMIZ01000001.1"/>
</dbReference>
<evidence type="ECO:0000256" key="5">
    <source>
        <dbReference type="ARBA" id="ARBA00022660"/>
    </source>
</evidence>
<feature type="domain" description="Cytochrome oxidase subunit II copper A binding" evidence="17">
    <location>
        <begin position="124"/>
        <end position="236"/>
    </location>
</feature>
<keyword evidence="12" id="KW-0564">Palmitate</keyword>
<dbReference type="InterPro" id="IPR006333">
    <property type="entry name" value="Cyt_o_ubiquinol_oxidase_su2"/>
</dbReference>
<evidence type="ECO:0000256" key="10">
    <source>
        <dbReference type="ARBA" id="ARBA00023002"/>
    </source>
</evidence>
<dbReference type="Gene3D" id="2.60.40.420">
    <property type="entry name" value="Cupredoxins - blue copper proteins"/>
    <property type="match status" value="1"/>
</dbReference>
<evidence type="ECO:0000256" key="4">
    <source>
        <dbReference type="ARBA" id="ARBA00022475"/>
    </source>
</evidence>
<evidence type="ECO:0000256" key="13">
    <source>
        <dbReference type="ARBA" id="ARBA00023288"/>
    </source>
</evidence>
<dbReference type="Proteomes" id="UP000663181">
    <property type="component" value="Chromosome"/>
</dbReference>